<evidence type="ECO:0000313" key="1">
    <source>
        <dbReference type="EMBL" id="SDL74301.1"/>
    </source>
</evidence>
<accession>A0A1G9MJX3</accession>
<sequence length="184" mass="20621">MVLGEKPKLHTMDTAPIVNRVAQSTLVTFDLEEYYHPGERVLLDLADQLYQGLILREKEFRAFVKEHDWSQYHGKNVAITCSADAIVPTWAYMLVATRLASVANMVVFGDLGALEDALFRQALHQVNPEDFRDAKVVVKGCSHRPVPISAYVEITRLLQPVAFSLMYGEPCSSVPLYKKAKAKA</sequence>
<reference evidence="1 2" key="1">
    <citation type="submission" date="2016-10" db="EMBL/GenBank/DDBJ databases">
        <authorList>
            <person name="de Groot N.N."/>
        </authorList>
    </citation>
    <scope>NUCLEOTIDE SEQUENCE [LARGE SCALE GENOMIC DNA]</scope>
    <source>
        <strain evidence="1 2">DSM 25186</strain>
    </source>
</reference>
<name>A0A1G9MJX3_9BACT</name>
<dbReference type="Proteomes" id="UP000198510">
    <property type="component" value="Unassembled WGS sequence"/>
</dbReference>
<proteinExistence type="predicted"/>
<dbReference type="AlphaFoldDB" id="A0A1G9MJX3"/>
<evidence type="ECO:0000313" key="2">
    <source>
        <dbReference type="Proteomes" id="UP000198510"/>
    </source>
</evidence>
<gene>
    <name evidence="1" type="ORF">SAMN05421823_1083</name>
</gene>
<evidence type="ECO:0008006" key="3">
    <source>
        <dbReference type="Google" id="ProtNLM"/>
    </source>
</evidence>
<dbReference type="InterPro" id="IPR018914">
    <property type="entry name" value="DUF2480"/>
</dbReference>
<dbReference type="EMBL" id="FNFO01000008">
    <property type="protein sequence ID" value="SDL74301.1"/>
    <property type="molecule type" value="Genomic_DNA"/>
</dbReference>
<dbReference type="STRING" id="1075417.SAMN05421823_1083"/>
<keyword evidence="2" id="KW-1185">Reference proteome</keyword>
<dbReference type="Pfam" id="PF10652">
    <property type="entry name" value="DUF2480"/>
    <property type="match status" value="1"/>
</dbReference>
<protein>
    <recommendedName>
        <fullName evidence="3">DUF2480 family protein</fullName>
    </recommendedName>
</protein>
<organism evidence="1 2">
    <name type="scientific">Catalinimonas alkaloidigena</name>
    <dbReference type="NCBI Taxonomy" id="1075417"/>
    <lineage>
        <taxon>Bacteria</taxon>
        <taxon>Pseudomonadati</taxon>
        <taxon>Bacteroidota</taxon>
        <taxon>Cytophagia</taxon>
        <taxon>Cytophagales</taxon>
        <taxon>Catalimonadaceae</taxon>
        <taxon>Catalinimonas</taxon>
    </lineage>
</organism>